<dbReference type="PANTHER" id="PTHR47505">
    <property type="entry name" value="DNA UTILIZATION PROTEIN YHGH"/>
    <property type="match status" value="1"/>
</dbReference>
<dbReference type="AlphaFoldDB" id="A0A4V2L1Z1"/>
<dbReference type="InterPro" id="IPR051910">
    <property type="entry name" value="ComF/GntX_DNA_util-trans"/>
</dbReference>
<feature type="domain" description="Phosphoribosyltransferase" evidence="2">
    <location>
        <begin position="167"/>
        <end position="219"/>
    </location>
</feature>
<reference evidence="3 4" key="1">
    <citation type="submission" date="2019-01" db="EMBL/GenBank/DDBJ databases">
        <title>Draft genome sequence of Lactobacillus paraplantarum OSY-TC318, a Producer of the novel lantibiotic Paraplantaracin TC318.</title>
        <authorList>
            <person name="Hussein W.E."/>
            <person name="Huang E."/>
            <person name="Yousef A.E."/>
        </authorList>
    </citation>
    <scope>NUCLEOTIDE SEQUENCE [LARGE SCALE GENOMIC DNA]</scope>
    <source>
        <strain evidence="3 4">OSY-TC318</strain>
    </source>
</reference>
<dbReference type="InterPro" id="IPR000836">
    <property type="entry name" value="PRTase_dom"/>
</dbReference>
<evidence type="ECO:0000313" key="3">
    <source>
        <dbReference type="EMBL" id="TBX49881.1"/>
    </source>
</evidence>
<evidence type="ECO:0000313" key="4">
    <source>
        <dbReference type="Proteomes" id="UP000292648"/>
    </source>
</evidence>
<dbReference type="PANTHER" id="PTHR47505:SF1">
    <property type="entry name" value="DNA UTILIZATION PROTEIN YHGH"/>
    <property type="match status" value="1"/>
</dbReference>
<dbReference type="Proteomes" id="UP000292648">
    <property type="component" value="Unassembled WGS sequence"/>
</dbReference>
<dbReference type="SUPFAM" id="SSF53271">
    <property type="entry name" value="PRTase-like"/>
    <property type="match status" value="1"/>
</dbReference>
<dbReference type="Pfam" id="PF00156">
    <property type="entry name" value="Pribosyltran"/>
    <property type="match status" value="1"/>
</dbReference>
<proteinExistence type="inferred from homology"/>
<dbReference type="EMBL" id="SEHH01000026">
    <property type="protein sequence ID" value="TBX49881.1"/>
    <property type="molecule type" value="Genomic_DNA"/>
</dbReference>
<protein>
    <submittedName>
        <fullName evidence="3">ComF family protein</fullName>
    </submittedName>
</protein>
<comment type="similarity">
    <text evidence="1">Belongs to the ComF/GntX family.</text>
</comment>
<evidence type="ECO:0000259" key="2">
    <source>
        <dbReference type="Pfam" id="PF00156"/>
    </source>
</evidence>
<gene>
    <name evidence="3" type="ORF">EUZ87_03210</name>
</gene>
<evidence type="ECO:0000256" key="1">
    <source>
        <dbReference type="ARBA" id="ARBA00008007"/>
    </source>
</evidence>
<dbReference type="CDD" id="cd06223">
    <property type="entry name" value="PRTases_typeI"/>
    <property type="match status" value="1"/>
</dbReference>
<comment type="caution">
    <text evidence="3">The sequence shown here is derived from an EMBL/GenBank/DDBJ whole genome shotgun (WGS) entry which is preliminary data.</text>
</comment>
<name>A0A4V2L1Z1_9LACO</name>
<organism evidence="3 4">
    <name type="scientific">Lactiplantibacillus paraplantarum</name>
    <dbReference type="NCBI Taxonomy" id="60520"/>
    <lineage>
        <taxon>Bacteria</taxon>
        <taxon>Bacillati</taxon>
        <taxon>Bacillota</taxon>
        <taxon>Bacilli</taxon>
        <taxon>Lactobacillales</taxon>
        <taxon>Lactobacillaceae</taxon>
        <taxon>Lactiplantibacillus</taxon>
    </lineage>
</organism>
<dbReference type="Gene3D" id="3.40.50.2020">
    <property type="match status" value="1"/>
</dbReference>
<dbReference type="InterPro" id="IPR029057">
    <property type="entry name" value="PRTase-like"/>
</dbReference>
<sequence>MPQCLLCHNNMSTKVTLPWILSWQPVPLPVVCSVCWQQFVPIDRLTACPSCGRAQKKLQRCLDCQRWPELASFHNEALFTYNDAMHDYFQRYKFQGDYQLRRVFATVIQQAVAERDADICLAIPVTPTTMQTRGFNQVAGWLATEPDSVITTRATAKSVPQSKKGRQARLQTPQPFSIVGKTTLTNQHILLVDDIYTTGRTIRHAAALLLENGAKSVTGLTLAR</sequence>
<accession>A0A4V2L1Z1</accession>